<name>A0A2K1JRX2_PHYPA</name>
<protein>
    <submittedName>
        <fullName evidence="1 2">Uncharacterized protein</fullName>
    </submittedName>
</protein>
<keyword evidence="3" id="KW-1185">Reference proteome</keyword>
<reference evidence="2" key="3">
    <citation type="submission" date="2020-12" db="UniProtKB">
        <authorList>
            <consortium name="EnsemblPlants"/>
        </authorList>
    </citation>
    <scope>IDENTIFICATION</scope>
</reference>
<reference evidence="1 3" key="2">
    <citation type="journal article" date="2018" name="Plant J.">
        <title>The Physcomitrella patens chromosome-scale assembly reveals moss genome structure and evolution.</title>
        <authorList>
            <person name="Lang D."/>
            <person name="Ullrich K.K."/>
            <person name="Murat F."/>
            <person name="Fuchs J."/>
            <person name="Jenkins J."/>
            <person name="Haas F.B."/>
            <person name="Piednoel M."/>
            <person name="Gundlach H."/>
            <person name="Van Bel M."/>
            <person name="Meyberg R."/>
            <person name="Vives C."/>
            <person name="Morata J."/>
            <person name="Symeonidi A."/>
            <person name="Hiss M."/>
            <person name="Muchero W."/>
            <person name="Kamisugi Y."/>
            <person name="Saleh O."/>
            <person name="Blanc G."/>
            <person name="Decker E.L."/>
            <person name="van Gessel N."/>
            <person name="Grimwood J."/>
            <person name="Hayes R.D."/>
            <person name="Graham S.W."/>
            <person name="Gunter L.E."/>
            <person name="McDaniel S.F."/>
            <person name="Hoernstein S.N.W."/>
            <person name="Larsson A."/>
            <person name="Li F.W."/>
            <person name="Perroud P.F."/>
            <person name="Phillips J."/>
            <person name="Ranjan P."/>
            <person name="Rokshar D.S."/>
            <person name="Rothfels C.J."/>
            <person name="Schneider L."/>
            <person name="Shu S."/>
            <person name="Stevenson D.W."/>
            <person name="Thummler F."/>
            <person name="Tillich M."/>
            <person name="Villarreal Aguilar J.C."/>
            <person name="Widiez T."/>
            <person name="Wong G.K."/>
            <person name="Wymore A."/>
            <person name="Zhang Y."/>
            <person name="Zimmer A.D."/>
            <person name="Quatrano R.S."/>
            <person name="Mayer K.F.X."/>
            <person name="Goodstein D."/>
            <person name="Casacuberta J.M."/>
            <person name="Vandepoele K."/>
            <person name="Reski R."/>
            <person name="Cuming A.C."/>
            <person name="Tuskan G.A."/>
            <person name="Maumus F."/>
            <person name="Salse J."/>
            <person name="Schmutz J."/>
            <person name="Rensing S.A."/>
        </authorList>
    </citation>
    <scope>NUCLEOTIDE SEQUENCE [LARGE SCALE GENOMIC DNA]</scope>
    <source>
        <strain evidence="2 3">cv. Gransden 2004</strain>
    </source>
</reference>
<dbReference type="InParanoid" id="A0A2K1JRX2"/>
<reference evidence="1 3" key="1">
    <citation type="journal article" date="2008" name="Science">
        <title>The Physcomitrella genome reveals evolutionary insights into the conquest of land by plants.</title>
        <authorList>
            <person name="Rensing S."/>
            <person name="Lang D."/>
            <person name="Zimmer A."/>
            <person name="Terry A."/>
            <person name="Salamov A."/>
            <person name="Shapiro H."/>
            <person name="Nishiyama T."/>
            <person name="Perroud P.-F."/>
            <person name="Lindquist E."/>
            <person name="Kamisugi Y."/>
            <person name="Tanahashi T."/>
            <person name="Sakakibara K."/>
            <person name="Fujita T."/>
            <person name="Oishi K."/>
            <person name="Shin-I T."/>
            <person name="Kuroki Y."/>
            <person name="Toyoda A."/>
            <person name="Suzuki Y."/>
            <person name="Hashimoto A."/>
            <person name="Yamaguchi K."/>
            <person name="Sugano A."/>
            <person name="Kohara Y."/>
            <person name="Fujiyama A."/>
            <person name="Anterola A."/>
            <person name="Aoki S."/>
            <person name="Ashton N."/>
            <person name="Barbazuk W.B."/>
            <person name="Barker E."/>
            <person name="Bennetzen J."/>
            <person name="Bezanilla M."/>
            <person name="Blankenship R."/>
            <person name="Cho S.H."/>
            <person name="Dutcher S."/>
            <person name="Estelle M."/>
            <person name="Fawcett J.A."/>
            <person name="Gundlach H."/>
            <person name="Hanada K."/>
            <person name="Heyl A."/>
            <person name="Hicks K.A."/>
            <person name="Hugh J."/>
            <person name="Lohr M."/>
            <person name="Mayer K."/>
            <person name="Melkozernov A."/>
            <person name="Murata T."/>
            <person name="Nelson D."/>
            <person name="Pils B."/>
            <person name="Prigge M."/>
            <person name="Reiss B."/>
            <person name="Renner T."/>
            <person name="Rombauts S."/>
            <person name="Rushton P."/>
            <person name="Sanderfoot A."/>
            <person name="Schween G."/>
            <person name="Shiu S.-H."/>
            <person name="Stueber K."/>
            <person name="Theodoulou F.L."/>
            <person name="Tu H."/>
            <person name="Van de Peer Y."/>
            <person name="Verrier P.J."/>
            <person name="Waters E."/>
            <person name="Wood A."/>
            <person name="Yang L."/>
            <person name="Cove D."/>
            <person name="Cuming A."/>
            <person name="Hasebe M."/>
            <person name="Lucas S."/>
            <person name="Mishler D.B."/>
            <person name="Reski R."/>
            <person name="Grigoriev I."/>
            <person name="Quatrano R.S."/>
            <person name="Boore J.L."/>
        </authorList>
    </citation>
    <scope>NUCLEOTIDE SEQUENCE [LARGE SCALE GENOMIC DNA]</scope>
    <source>
        <strain evidence="2 3">cv. Gransden 2004</strain>
    </source>
</reference>
<evidence type="ECO:0000313" key="2">
    <source>
        <dbReference type="EnsemblPlants" id="Pp3c12_23560V3.1"/>
    </source>
</evidence>
<dbReference type="EMBL" id="ABEU02000012">
    <property type="protein sequence ID" value="PNR44284.1"/>
    <property type="molecule type" value="Genomic_DNA"/>
</dbReference>
<evidence type="ECO:0000313" key="1">
    <source>
        <dbReference type="EMBL" id="PNR44284.1"/>
    </source>
</evidence>
<organism evidence="1">
    <name type="scientific">Physcomitrium patens</name>
    <name type="common">Spreading-leaved earth moss</name>
    <name type="synonym">Physcomitrella patens</name>
    <dbReference type="NCBI Taxonomy" id="3218"/>
    <lineage>
        <taxon>Eukaryota</taxon>
        <taxon>Viridiplantae</taxon>
        <taxon>Streptophyta</taxon>
        <taxon>Embryophyta</taxon>
        <taxon>Bryophyta</taxon>
        <taxon>Bryophytina</taxon>
        <taxon>Bryopsida</taxon>
        <taxon>Funariidae</taxon>
        <taxon>Funariales</taxon>
        <taxon>Funariaceae</taxon>
        <taxon>Physcomitrium</taxon>
    </lineage>
</organism>
<dbReference type="Proteomes" id="UP000006727">
    <property type="component" value="Chromosome 12"/>
</dbReference>
<evidence type="ECO:0000313" key="3">
    <source>
        <dbReference type="Proteomes" id="UP000006727"/>
    </source>
</evidence>
<sequence length="36" mass="4094">MEPDNKPGFFPCLLSQISTLELLLRSLSCPQQEKET</sequence>
<gene>
    <name evidence="1" type="ORF">PHYPA_016668</name>
</gene>
<dbReference type="AlphaFoldDB" id="A0A2K1JRX2"/>
<proteinExistence type="predicted"/>
<dbReference type="Gramene" id="Pp3c12_23560V3.1">
    <property type="protein sequence ID" value="Pp3c12_23560V3.1"/>
    <property type="gene ID" value="Pp3c12_23560"/>
</dbReference>
<accession>A0A2K1JRX2</accession>
<dbReference type="EnsemblPlants" id="Pp3c12_23560V3.1">
    <property type="protein sequence ID" value="Pp3c12_23560V3.1"/>
    <property type="gene ID" value="Pp3c12_23560"/>
</dbReference>